<dbReference type="FunFam" id="1.10.1200.10:FF:000005">
    <property type="entry name" value="Nonribosomal peptide synthetase 1"/>
    <property type="match status" value="3"/>
</dbReference>
<dbReference type="Pfam" id="PF13193">
    <property type="entry name" value="AMP-binding_C"/>
    <property type="match status" value="3"/>
</dbReference>
<dbReference type="STRING" id="1445510.YC6258_05143"/>
<sequence length="3869" mass="437809">MEISTTESFDRLIPLHTSQENVYFEQLLYPEDPIYNIACYQVLDSANTHREKLKHCWETLHEHLDALQMAFHEDEEGYLYQNPVEDRNAIFLENDFSLRENPEAEALRWMESRLSIPMDFMSGYVSELSLLKVSDDKHFLFFRFHHIATDGMGVHIFLEYFHKLYEDTTNNDDTFWLRSIPDYKTIAANSKNYLGSSRYENDKNYWQEKLKGMVVTKLENFHDSKGSNEVTYKLPKTLSDSMKLFCEQHKISYLILLSSVISVYFSNLLNRPDIAFGTIVHGRGDAKSKKTVGMFSNTVLIKCDIPEGLTLKQLTEQLGKEISSTLRHSRFPYSHFTRLSKKTDQSSADIIINCETFSYNQMEVNKKIETCHLGNKHEKQPLQIRLIDYDFNDDLEIKITYNHRFFDDHEVKLMGKRLLNMLNHCILDIETPVANISILPDEERDILLKDWNETDAEYLKDKTVHQLFESRVVESPDNIALIFDNEKLTYAELNRRANQLAHAIRQKYQNTHQTELTPNTLVALYLDRGFDMIVSILAVLKAGAAYVPISPEFPESRIQFILEDTQAPILISQTSHAQTISHICNNISLSPEVMFCDEYDPQNDQFTDTPKSSCNADNLAYVLYTSGTTGQPKGAMIRHRNICHLIAAQNERFNTAQHNCALQFAAYVFDASAFELFVSLVSGHKVVLCTDEQHRDPEMLAELIRQHNVEIATLPPAILNQMTDSGLESLKTLITAGETPTPDTLRRFSKNRSVHNAYGPTETTVCASSYKINSSQYTSAANIGKPLINARAYVLDASMNPVPIGIPGELYVGGAGLAGGYLNRPELTSERFITNPFATDNDKCNGFDLLYKTGDLVRWLPDGNLEYLGRNDFQVKIRGYRIELGEIEHAMTRIPGIRQAVVIDRDRNNSKYLAAYYVTTRNNESYLSDDIIRHRLTGLLPDYMVPATFVELEAIPITINGKVDRRALPEPQSDGQETSTPPRNAMEQKVCSIWREVLGLDQVGIYDDFFRVGGDSITAIQLVSKLRQSGWTLHVKDIFALPTVARQVTFLNEQTSLEQVKAERGTLTGRFDLLPVQQWFFDFDWPHPNHWNQAFMIKLPGDIDQPDIHQALSRLIMQHDMLRVRFENGQQVYQTDKDACLPVLHSLNITTLNAKQLEQQLTDWQSHFDIEDGPLCCAALLTGYQDGMNRLWFSAHHLVIDFVSWGIIADDLRTLLTHQSLNQKTSSYRQWVEAIKSYAKRNQQEIQWWRELTNDSTTLPGAAGRHRKYWSLSTDKTQQLLGQANTGYHTETKDLLLAALGIALCETFQSDSQLITMEGHGRESIDDTLDVSHTVGWFTTLYPVRLTGNRNIHETIIQTKEMLRAIPNKGIGYGALVQSGALPQAKLPPISFNYLGQLNKGTPKDVAQPWQLDIDAVGATVATDNRSQFLLSIDCAALEQGLQLVIDSQLSEQQTDDFIQLFSQTLEQILSQCTKMGSTGGTYTASDFGMEPLFQQRLETLQQTHDIEAIFPASSLQQGFIHHYLTRPDDDAYRMQLVVDYQQPLNIDWYQQAWIMAAQRFPSLRTAFDWDVHVIQIITRDQSINEDNFNTHDLSALSDQEQQRIIEELQQQHRKPFDLSKPGLIRLSLIKRSDQLYTLIKTEHHSITDGWSGPVLIDTVHRYYDELCQGQHQEVIAETAYIQAQQYQRQQQDNTQRYWAAIKPQFIKTNDISAMFGQRVDLEKMRDVTNPTDMEIIITGKDFNALKELSRQLGVTVNTILQFSWHKLLQTYTGDEQTIVGTIVSGRDLPITDIENSVGLYINTLPLAINWRPDITVEQMLQDTHQHIAALSSHSHISLAELQHDGHRLFHSLFVFENYPMSNLSQTTEIGTHMVIREFYEKADYPLVVKAYEYEDRLMMTLNYSQDWLQPLQAQRLCDQLKQIVMQVVSQSKQPIRNINLSEFDQVQLQRWNNTTQDYPVTTLLDGFCTQVEHAPHTTAVITSTGSISYAELNRQRLALTYHLLDKGVTRSHLVGVLTDKGEAQVTATLAILSTGAAYLPLNVSWPAHRLQEVLIAGGVEHLLISRQQYHNHQQQAWLNNYQLTVVEDVCHRANPDAVDRTTELPGIQPEDIAYVIFTSGSTGKPKGVMTSHQGAMNTITAINREFNVCARDRVLALSDLSFDLSVYDLFGTLAAGATIIFPEQQQAQNPQHWLQLVGHYGVTLWNSVPQLMQLLVEAGESNAMMLKTLRVVLMSGDWIPVTLPTQLKQLVPGVKVISLGGATEGSIWSIWYPIGTVPADWQSIPYGRAMPNQQMWVLDDQGRHCPIGCQGEIHIGGVGVALGYFQDDARTRAQFIDHPQLGRLYKTGDLGAWHADGYIQFKGRKDFQVKIRGYRVELGEIQHVLSQLAPVQKALVIDREREGLQYLAAYIVLEPGAEISDEQLRQATTDTLPDYMQPSSFTRIESIPLTANGKLDRQALPEPVWVDQDSYQAPETELQQQLCDIWQQVLGLEKVGIQDNFYHLGGNSINAIKMAAVIHRQLEIEVPLEAILEQKTIAALTAFLSNASSNTPSLPDIAHIHTDQYSLSFAQERLLFIEQYEQGSDAYHIPYLVELAADAEVKQLERALQKIVDRHQILNSAYTTNAEGQYSQKTLNENISISIETLDHSTSLQSVCDNDLQQPFNLTTEAPMRAKVYQQTDGQQYLLIIWHHIAFDGWSIDVFERELSIIYQAFCQQREPVLPELDISYGDYAIWQREFLQGEQLEQQLTFWQQTLGGYETLVLPTDRPRPNHIDYHGKDYPFSIDAELSQQLRTLAASHDTTLFNILLSAFYATLSTVTGQQDILIGTPSANRRHVQTHNLIGLFVNSLVLRAHITPSLTLSSLFEHVQQVLTQARMHEDLPFEYLVDALTIERDPSRNPIFQVVFGLQNFGQSDTLENSLPFSAVNELGGLSLHSPAKFDLSLFVDDSKASLQCVFNYAISLFNPSTIERFADIYQRLLRGFVTPACERLEDIPVLPDVDHAQLQSWNNTHQDYPVTTLLDGFCAQVEHAPHATAVITTAGSISYAELNRQRLALTYHLLDKGITRSHLVGILTDKGEAQVTAALATLSTGAAYLPLNVSWPAHRLQEVLIAGGVEHLLISRQQYQNHHQQAWLNNYQLTLVEDVCHHASPDTAERTTELPGIQPEDIAYVIFTSGSTGKPKGVMTSHQGAMNTITAINREFNVCARDRVLALSDLSFDLSVYDLFGTLAAGATIIFPEQQQAQNPHHWLQLVGHYGVTLWNSVPQLMQLLVEAGQRNAMMLKTLRVVLMSGDWIPVTLPTQLKQLVPGVKVISLGGATEGSIWSIWYPIGTVPADWQSIPYGRAMPNQQMWVLDDQGRHCPIGCQGEIHIGGAGVALGYFQDEARTRAQFIDHPQLGRLYKTGDLGAWHADGYIQFKGRKDFQVKIRGYRVELGEIQHVLSQLAPVQKALVIDREREGLQYLAAYIVLEPGAEISDEQLRQATTDALPDYMQPSSFTRIESIPLTANGKLDRQALPEPVWVDQDSYQAPETELQQQLCEIWQQVLGLEKVGIQDNFYHLGGNSMATTRLVSLINEQLNCQLSLADAYTHPTIAQLSGLLSVPQRELSLVKTLALSQPEAPSLFMIHPALAGCEVYYSLAVSLSSHFNCYGLDNHNLLFEDKVETLSGMAQLYLQAIEDTHTLSQNVYLLGWSLGGQVALEIAAMLEDRGFNNIQVFLLDSFLPAGHFELRNYDVKSGMAQVLRNNGYEEDQIESALDNIMIEQGISAAKLSRDLLYTKVTLFKACHVSPDEYRINEEGLVSMETDMLNARDNFLSTSVKTEVSIYRLEQRHHYDLLDEKELISSVLFQSLPQPAVEETVEQLVLS</sequence>
<dbReference type="RefSeq" id="WP_044618979.1">
    <property type="nucleotide sequence ID" value="NZ_CP007142.1"/>
</dbReference>
<dbReference type="SUPFAM" id="SSF47336">
    <property type="entry name" value="ACP-like"/>
    <property type="match status" value="3"/>
</dbReference>
<dbReference type="Gene3D" id="3.40.50.12780">
    <property type="entry name" value="N-terminal domain of ligase-like"/>
    <property type="match status" value="2"/>
</dbReference>
<dbReference type="CDD" id="cd12114">
    <property type="entry name" value="A_NRPS_TlmIV_like"/>
    <property type="match status" value="2"/>
</dbReference>
<dbReference type="FunFam" id="3.40.50.12780:FF:000012">
    <property type="entry name" value="Non-ribosomal peptide synthetase"/>
    <property type="match status" value="3"/>
</dbReference>
<dbReference type="PROSITE" id="PS00012">
    <property type="entry name" value="PHOSPHOPANTETHEINE"/>
    <property type="match status" value="2"/>
</dbReference>
<dbReference type="Proteomes" id="UP000032266">
    <property type="component" value="Chromosome"/>
</dbReference>
<dbReference type="InterPro" id="IPR020806">
    <property type="entry name" value="PKS_PP-bd"/>
</dbReference>
<gene>
    <name evidence="8" type="ORF">YC6258_05143</name>
</gene>
<dbReference type="GO" id="GO:0005737">
    <property type="term" value="C:cytoplasm"/>
    <property type="evidence" value="ECO:0007669"/>
    <property type="project" value="TreeGrafter"/>
</dbReference>
<dbReference type="InterPro" id="IPR036736">
    <property type="entry name" value="ACP-like_sf"/>
</dbReference>
<feature type="domain" description="Carrier" evidence="7">
    <location>
        <begin position="3532"/>
        <end position="3607"/>
    </location>
</feature>
<dbReference type="Gene3D" id="3.30.559.30">
    <property type="entry name" value="Nonribosomal peptide synthetase, condensation domain"/>
    <property type="match status" value="4"/>
</dbReference>
<dbReference type="InterPro" id="IPR020845">
    <property type="entry name" value="AMP-binding_CS"/>
</dbReference>
<dbReference type="FunFam" id="3.40.50.980:FF:000001">
    <property type="entry name" value="Non-ribosomal peptide synthetase"/>
    <property type="match status" value="1"/>
</dbReference>
<dbReference type="SUPFAM" id="SSF56801">
    <property type="entry name" value="Acetyl-CoA synthetase-like"/>
    <property type="match status" value="3"/>
</dbReference>
<dbReference type="Gene3D" id="3.40.50.980">
    <property type="match status" value="2"/>
</dbReference>
<keyword evidence="5" id="KW-0677">Repeat</keyword>
<protein>
    <submittedName>
        <fullName evidence="8">Non-ribosomal peptide synthetase modules-related protein</fullName>
        <ecNumber evidence="8">6.2.1.3</ecNumber>
    </submittedName>
</protein>
<dbReference type="InterPro" id="IPR001031">
    <property type="entry name" value="Thioesterase"/>
</dbReference>
<dbReference type="Pfam" id="PF00975">
    <property type="entry name" value="Thioesterase"/>
    <property type="match status" value="1"/>
</dbReference>
<dbReference type="NCBIfam" id="TIGR01733">
    <property type="entry name" value="AA-adenyl-dom"/>
    <property type="match status" value="3"/>
</dbReference>
<keyword evidence="9" id="KW-1185">Reference proteome</keyword>
<dbReference type="PROSITE" id="PS00455">
    <property type="entry name" value="AMP_BINDING"/>
    <property type="match status" value="3"/>
</dbReference>
<dbReference type="HOGENOM" id="CLU_000022_11_0_6"/>
<evidence type="ECO:0000313" key="8">
    <source>
        <dbReference type="EMBL" id="AJQ97173.1"/>
    </source>
</evidence>
<dbReference type="NCBIfam" id="TIGR01720">
    <property type="entry name" value="NRPS-para261"/>
    <property type="match status" value="1"/>
</dbReference>
<organism evidence="8 9">
    <name type="scientific">Gynuella sunshinyii YC6258</name>
    <dbReference type="NCBI Taxonomy" id="1445510"/>
    <lineage>
        <taxon>Bacteria</taxon>
        <taxon>Pseudomonadati</taxon>
        <taxon>Pseudomonadota</taxon>
        <taxon>Gammaproteobacteria</taxon>
        <taxon>Oceanospirillales</taxon>
        <taxon>Saccharospirillaceae</taxon>
        <taxon>Gynuella</taxon>
    </lineage>
</organism>
<dbReference type="InterPro" id="IPR045851">
    <property type="entry name" value="AMP-bd_C_sf"/>
</dbReference>
<dbReference type="Gene3D" id="3.40.50.1820">
    <property type="entry name" value="alpha/beta hydrolase"/>
    <property type="match status" value="1"/>
</dbReference>
<accession>A0A0C5VV47</accession>
<dbReference type="InterPro" id="IPR025110">
    <property type="entry name" value="AMP-bd_C"/>
</dbReference>
<evidence type="ECO:0000256" key="4">
    <source>
        <dbReference type="ARBA" id="ARBA00022553"/>
    </source>
</evidence>
<proteinExistence type="inferred from homology"/>
<dbReference type="InterPro" id="IPR029058">
    <property type="entry name" value="AB_hydrolase_fold"/>
</dbReference>
<feature type="domain" description="Carrier" evidence="7">
    <location>
        <begin position="2474"/>
        <end position="2549"/>
    </location>
</feature>
<dbReference type="KEGG" id="gsn:YC6258_05143"/>
<keyword evidence="8" id="KW-0436">Ligase</keyword>
<dbReference type="InterPro" id="IPR010060">
    <property type="entry name" value="NRPS_synth"/>
</dbReference>
<dbReference type="PATRIC" id="fig|1445510.3.peg.5102"/>
<evidence type="ECO:0000256" key="6">
    <source>
        <dbReference type="SAM" id="MobiDB-lite"/>
    </source>
</evidence>
<evidence type="ECO:0000313" key="9">
    <source>
        <dbReference type="Proteomes" id="UP000032266"/>
    </source>
</evidence>
<dbReference type="PROSITE" id="PS50075">
    <property type="entry name" value="CARRIER"/>
    <property type="match status" value="3"/>
</dbReference>
<dbReference type="GO" id="GO:0043041">
    <property type="term" value="P:amino acid activation for nonribosomal peptide biosynthetic process"/>
    <property type="evidence" value="ECO:0007669"/>
    <property type="project" value="TreeGrafter"/>
</dbReference>
<dbReference type="SMART" id="SM00823">
    <property type="entry name" value="PKS_PP"/>
    <property type="match status" value="3"/>
</dbReference>
<dbReference type="PANTHER" id="PTHR45527">
    <property type="entry name" value="NONRIBOSOMAL PEPTIDE SYNTHETASE"/>
    <property type="match status" value="1"/>
</dbReference>
<dbReference type="InterPro" id="IPR010071">
    <property type="entry name" value="AA_adenyl_dom"/>
</dbReference>
<feature type="domain" description="Carrier" evidence="7">
    <location>
        <begin position="981"/>
        <end position="1055"/>
    </location>
</feature>
<dbReference type="OrthoDB" id="9757559at2"/>
<dbReference type="CDD" id="cd05930">
    <property type="entry name" value="A_NRPS"/>
    <property type="match status" value="1"/>
</dbReference>
<evidence type="ECO:0000256" key="5">
    <source>
        <dbReference type="ARBA" id="ARBA00022737"/>
    </source>
</evidence>
<dbReference type="Gene3D" id="2.30.38.10">
    <property type="entry name" value="Luciferase, Domain 3"/>
    <property type="match status" value="1"/>
</dbReference>
<dbReference type="InterPro" id="IPR001242">
    <property type="entry name" value="Condensation_dom"/>
</dbReference>
<dbReference type="FunFam" id="3.30.300.30:FF:000010">
    <property type="entry name" value="Enterobactin synthetase component F"/>
    <property type="match status" value="1"/>
</dbReference>
<evidence type="ECO:0000256" key="1">
    <source>
        <dbReference type="ARBA" id="ARBA00001957"/>
    </source>
</evidence>
<keyword evidence="3" id="KW-0596">Phosphopantetheine</keyword>
<dbReference type="InterPro" id="IPR023213">
    <property type="entry name" value="CAT-like_dom_sf"/>
</dbReference>
<dbReference type="Pfam" id="PF00550">
    <property type="entry name" value="PP-binding"/>
    <property type="match status" value="3"/>
</dbReference>
<dbReference type="NCBIfam" id="NF003417">
    <property type="entry name" value="PRK04813.1"/>
    <property type="match status" value="3"/>
</dbReference>
<dbReference type="EC" id="6.2.1.3" evidence="8"/>
<dbReference type="GO" id="GO:0004467">
    <property type="term" value="F:long-chain fatty acid-CoA ligase activity"/>
    <property type="evidence" value="ECO:0007669"/>
    <property type="project" value="UniProtKB-EC"/>
</dbReference>
<reference evidence="8 9" key="1">
    <citation type="submission" date="2014-01" db="EMBL/GenBank/DDBJ databases">
        <title>Full genme sequencing of cellulolytic bacterium Gynuella sunshinyii YC6258T gen. nov., sp. nov.</title>
        <authorList>
            <person name="Khan H."/>
            <person name="Chung E.J."/>
            <person name="Chung Y.R."/>
        </authorList>
    </citation>
    <scope>NUCLEOTIDE SEQUENCE [LARGE SCALE GENOMIC DNA]</scope>
    <source>
        <strain evidence="8 9">YC6258</strain>
    </source>
</reference>
<dbReference type="InterPro" id="IPR000873">
    <property type="entry name" value="AMP-dep_synth/lig_dom"/>
</dbReference>
<feature type="compositionally biased region" description="Polar residues" evidence="6">
    <location>
        <begin position="973"/>
        <end position="982"/>
    </location>
</feature>
<feature type="region of interest" description="Disordered" evidence="6">
    <location>
        <begin position="966"/>
        <end position="985"/>
    </location>
</feature>
<evidence type="ECO:0000259" key="7">
    <source>
        <dbReference type="PROSITE" id="PS50075"/>
    </source>
</evidence>
<dbReference type="PANTHER" id="PTHR45527:SF1">
    <property type="entry name" value="FATTY ACID SYNTHASE"/>
    <property type="match status" value="1"/>
</dbReference>
<dbReference type="SUPFAM" id="SSF53474">
    <property type="entry name" value="alpha/beta-Hydrolases"/>
    <property type="match status" value="1"/>
</dbReference>
<dbReference type="Pfam" id="PF00668">
    <property type="entry name" value="Condensation"/>
    <property type="match status" value="4"/>
</dbReference>
<name>A0A0C5VV47_9GAMM</name>
<comment type="similarity">
    <text evidence="2">Belongs to the ATP-dependent AMP-binding enzyme family.</text>
</comment>
<evidence type="ECO:0000256" key="2">
    <source>
        <dbReference type="ARBA" id="ARBA00006432"/>
    </source>
</evidence>
<dbReference type="Gene3D" id="3.30.559.10">
    <property type="entry name" value="Chloramphenicol acetyltransferase-like domain"/>
    <property type="match status" value="4"/>
</dbReference>
<dbReference type="InterPro" id="IPR042099">
    <property type="entry name" value="ANL_N_sf"/>
</dbReference>
<dbReference type="GO" id="GO:0031177">
    <property type="term" value="F:phosphopantetheine binding"/>
    <property type="evidence" value="ECO:0007669"/>
    <property type="project" value="InterPro"/>
</dbReference>
<dbReference type="EMBL" id="CP007142">
    <property type="protein sequence ID" value="AJQ97173.1"/>
    <property type="molecule type" value="Genomic_DNA"/>
</dbReference>
<dbReference type="CDD" id="cd19531">
    <property type="entry name" value="LCL_NRPS-like"/>
    <property type="match status" value="1"/>
</dbReference>
<dbReference type="SUPFAM" id="SSF52777">
    <property type="entry name" value="CoA-dependent acyltransferases"/>
    <property type="match status" value="8"/>
</dbReference>
<dbReference type="InterPro" id="IPR009081">
    <property type="entry name" value="PP-bd_ACP"/>
</dbReference>
<dbReference type="InterPro" id="IPR006162">
    <property type="entry name" value="Ppantetheine_attach_site"/>
</dbReference>
<evidence type="ECO:0000256" key="3">
    <source>
        <dbReference type="ARBA" id="ARBA00022450"/>
    </source>
</evidence>
<keyword evidence="4" id="KW-0597">Phosphoprotein</keyword>
<dbReference type="Gene3D" id="1.10.1200.10">
    <property type="entry name" value="ACP-like"/>
    <property type="match status" value="2"/>
</dbReference>
<dbReference type="Gene3D" id="3.30.300.30">
    <property type="match status" value="3"/>
</dbReference>
<dbReference type="FunFam" id="2.30.38.10:FF:000001">
    <property type="entry name" value="Non-ribosomal peptide synthetase PvdI"/>
    <property type="match status" value="1"/>
</dbReference>
<dbReference type="Pfam" id="PF00501">
    <property type="entry name" value="AMP-binding"/>
    <property type="match status" value="3"/>
</dbReference>
<comment type="cofactor">
    <cofactor evidence="1">
        <name>pantetheine 4'-phosphate</name>
        <dbReference type="ChEBI" id="CHEBI:47942"/>
    </cofactor>
</comment>
<dbReference type="GO" id="GO:0044550">
    <property type="term" value="P:secondary metabolite biosynthetic process"/>
    <property type="evidence" value="ECO:0007669"/>
    <property type="project" value="UniProtKB-ARBA"/>
</dbReference>